<evidence type="ECO:0000256" key="6">
    <source>
        <dbReference type="SAM" id="Coils"/>
    </source>
</evidence>
<keyword evidence="4" id="KW-0547">Nucleotide-binding</keyword>
<dbReference type="Pfam" id="PF23679">
    <property type="entry name" value="UPA-FIIND"/>
    <property type="match status" value="1"/>
</dbReference>
<dbReference type="PROSITE" id="PS50209">
    <property type="entry name" value="CARD"/>
    <property type="match status" value="1"/>
</dbReference>
<evidence type="ECO:0000313" key="11">
    <source>
        <dbReference type="EMBL" id="KAG5278024.1"/>
    </source>
</evidence>
<feature type="coiled-coil region" evidence="6">
    <location>
        <begin position="204"/>
        <end position="231"/>
    </location>
</feature>
<feature type="domain" description="AIG1-type G" evidence="9">
    <location>
        <begin position="240"/>
        <end position="437"/>
    </location>
</feature>
<dbReference type="AlphaFoldDB" id="A0AAV6GTD3"/>
<sequence>MTAEGLQLCRGAIPNLSEVRIVLLGNREAGKSSAGNTILGREEFDPDVRTLQCVKRQGEVAGRQVTVVDTPGWKDYDLNISIDSPKLLKQEIVLSVTLCPPGPHAFLLVIHENMTFTDAERNATSNHLSLLGHGAWKHSLVLFIHETPAEEKAFEVKAKMLQQLLKRCGNRYHVLNNNNKDDTQITELLQKIEEMVGRNSGHHYEINREIIQKVEEKRAEEERRAEERRNKLQRLGGALLPDLRIVLLGFKDAGKSSSGNTILGREEFQSGQRTAVCVKRQGEVESRQVTVVETPGWNGHSVNSPEMVRREIVLSQCLCDQGPHTFCLVIRVDTAFTEEHKTSLQHHLFLLSEKVWSHTMVLFTHGDWLGNTTIEQYIESEEHIRYLVEKCGNRYHVLNNENKSDRTQITELMEKMEEIISGNGGRHYEMDRKRLEEVKERREKEEQRATERLMNVKRQRQHLQSLKRDRTQITELMKMEEIISGNGGHHFEMDRKKLEEVKERRKQQTQRAEDRRMWVYRQISAFQFSGGDALFLSSMSVVLLGFRNAGKSSSGNTILGREEFDLKRRTPQCVKRQGEVAGRQVTVVEAPGWWGDATVNTTPKLTKQEIIQSTIVLFTYGDWLGDTSIEQHIESEGETLRWIIGKCGNRYHVLNNKDWTDDTQVTELLEKIEQMVVINGGAHYKRPQEERRRTFFSRGLKWNRADDQNRAMDEAAARLDEMTLQGSMASPPLMCGDDRSEMFTVESSGYGTYPSPAPSVALSEASAEWGSQESIHTEWSVQGSTGGGELAMLQYEPIGPLMDIKVLSGELLEAHLPHFACLEGSDSSLREAVRVLHGVDFGVTLEKCELTRFHAKLLKPSFSLTEVLVKLGIPMKAHLDVLIYRTRVTPLVLLTYIVPRDASMIQAVKEDLCRNQDAKEIITHRPNISIWMCTEFILKASLCDAKISPSAITLKYVKPPEFFKVVIKNAEDSFDLEILSEGKSIWKATLERFEYGDTGEMAHSFENPLAASRHSQEGIHRTDEEEGKMASMSHKASRHSREVIPREAAYTSREGIHRTDEEEGKMATMSHKDRLYHIRPDLIERTSEGVLKGLVLRLESHQPPVLNRMEAQVILQRTSVVHEQVTSLIDMVLKKGDTTCGIMLSLLKDLDYYFYQDLIKKTLNLS</sequence>
<evidence type="ECO:0008006" key="13">
    <source>
        <dbReference type="Google" id="ProtNLM"/>
    </source>
</evidence>
<feature type="coiled-coil region" evidence="6">
    <location>
        <begin position="428"/>
        <end position="459"/>
    </location>
</feature>
<feature type="compositionally biased region" description="Basic and acidic residues" evidence="7">
    <location>
        <begin position="1014"/>
        <end position="1023"/>
    </location>
</feature>
<dbReference type="Gene3D" id="1.10.533.10">
    <property type="entry name" value="Death Domain, Fas"/>
    <property type="match status" value="1"/>
</dbReference>
<evidence type="ECO:0000256" key="3">
    <source>
        <dbReference type="ARBA" id="ARBA00022490"/>
    </source>
</evidence>
<comment type="caution">
    <text evidence="11">The sequence shown here is derived from an EMBL/GenBank/DDBJ whole genome shotgun (WGS) entry which is preliminary data.</text>
</comment>
<dbReference type="EMBL" id="JADWDJ010000007">
    <property type="protein sequence ID" value="KAG5278024.1"/>
    <property type="molecule type" value="Genomic_DNA"/>
</dbReference>
<feature type="domain" description="FIIND" evidence="10">
    <location>
        <begin position="723"/>
        <end position="1005"/>
    </location>
</feature>
<dbReference type="SUPFAM" id="SSF47986">
    <property type="entry name" value="DEATH domain"/>
    <property type="match status" value="1"/>
</dbReference>
<keyword evidence="5" id="KW-0342">GTP-binding</keyword>
<dbReference type="PANTHER" id="PTHR10903:SF107">
    <property type="entry name" value="GTPASE IMAP FAMILY MEMBER 4-LIKE-RELATED"/>
    <property type="match status" value="1"/>
</dbReference>
<evidence type="ECO:0000259" key="8">
    <source>
        <dbReference type="PROSITE" id="PS50209"/>
    </source>
</evidence>
<feature type="region of interest" description="Disordered" evidence="7">
    <location>
        <begin position="1010"/>
        <end position="1046"/>
    </location>
</feature>
<dbReference type="Pfam" id="PF13553">
    <property type="entry name" value="FIIND"/>
    <property type="match status" value="1"/>
</dbReference>
<evidence type="ECO:0000259" key="9">
    <source>
        <dbReference type="PROSITE" id="PS51720"/>
    </source>
</evidence>
<dbReference type="FunFam" id="3.40.50.300:FF:001809">
    <property type="entry name" value="Si:ch1073-365p7.2"/>
    <property type="match status" value="2"/>
</dbReference>
<comment type="similarity">
    <text evidence="2">Belongs to the TRAFAC class TrmE-Era-EngA-EngB-Septin-like GTPase superfamily. AIG1/Toc34/Toc159-like paraseptin GTPase family. IAN subfamily.</text>
</comment>
<evidence type="ECO:0000256" key="1">
    <source>
        <dbReference type="ARBA" id="ARBA00004514"/>
    </source>
</evidence>
<keyword evidence="3" id="KW-0963">Cytoplasm</keyword>
<evidence type="ECO:0000313" key="12">
    <source>
        <dbReference type="Proteomes" id="UP000823561"/>
    </source>
</evidence>
<dbReference type="Pfam" id="PF04548">
    <property type="entry name" value="AIG1"/>
    <property type="match status" value="4"/>
</dbReference>
<evidence type="ECO:0000256" key="5">
    <source>
        <dbReference type="ARBA" id="ARBA00023134"/>
    </source>
</evidence>
<keyword evidence="6" id="KW-0175">Coiled coil</keyword>
<organism evidence="11 12">
    <name type="scientific">Alosa alosa</name>
    <name type="common">allis shad</name>
    <dbReference type="NCBI Taxonomy" id="278164"/>
    <lineage>
        <taxon>Eukaryota</taxon>
        <taxon>Metazoa</taxon>
        <taxon>Chordata</taxon>
        <taxon>Craniata</taxon>
        <taxon>Vertebrata</taxon>
        <taxon>Euteleostomi</taxon>
        <taxon>Actinopterygii</taxon>
        <taxon>Neopterygii</taxon>
        <taxon>Teleostei</taxon>
        <taxon>Clupei</taxon>
        <taxon>Clupeiformes</taxon>
        <taxon>Clupeoidei</taxon>
        <taxon>Clupeidae</taxon>
        <taxon>Alosa</taxon>
    </lineage>
</organism>
<dbReference type="Gene3D" id="3.40.50.300">
    <property type="entry name" value="P-loop containing nucleotide triphosphate hydrolases"/>
    <property type="match status" value="4"/>
</dbReference>
<proteinExistence type="inferred from homology"/>
<dbReference type="SUPFAM" id="SSF52540">
    <property type="entry name" value="P-loop containing nucleoside triphosphate hydrolases"/>
    <property type="match status" value="3"/>
</dbReference>
<dbReference type="InterPro" id="IPR001315">
    <property type="entry name" value="CARD"/>
</dbReference>
<dbReference type="InterPro" id="IPR006703">
    <property type="entry name" value="G_AIG1"/>
</dbReference>
<dbReference type="InterPro" id="IPR045058">
    <property type="entry name" value="GIMA/IAN/Toc"/>
</dbReference>
<dbReference type="PANTHER" id="PTHR10903">
    <property type="entry name" value="GTPASE, IMAP FAMILY MEMBER-RELATED"/>
    <property type="match status" value="1"/>
</dbReference>
<dbReference type="Proteomes" id="UP000823561">
    <property type="component" value="Chromosome 7"/>
</dbReference>
<reference evidence="11" key="1">
    <citation type="submission" date="2020-10" db="EMBL/GenBank/DDBJ databases">
        <title>Chromosome-scale genome assembly of the Allis shad, Alosa alosa.</title>
        <authorList>
            <person name="Margot Z."/>
            <person name="Christophe K."/>
            <person name="Cabau C."/>
            <person name="Louis A."/>
            <person name="Berthelot C."/>
            <person name="Parey E."/>
            <person name="Roest Crollius H."/>
            <person name="Montfort J."/>
            <person name="Robinson-Rechavi M."/>
            <person name="Bucao C."/>
            <person name="Bouchez O."/>
            <person name="Gislard M."/>
            <person name="Lluch J."/>
            <person name="Milhes M."/>
            <person name="Lampietro C."/>
            <person name="Lopez Roques C."/>
            <person name="Donnadieu C."/>
            <person name="Braasch I."/>
            <person name="Desvignes T."/>
            <person name="Postlethwait J."/>
            <person name="Bobe J."/>
            <person name="Guiguen Y."/>
        </authorList>
    </citation>
    <scope>NUCLEOTIDE SEQUENCE</scope>
    <source>
        <strain evidence="11">M-15738</strain>
        <tissue evidence="11">Blood</tissue>
    </source>
</reference>
<name>A0AAV6GTD3_9TELE</name>
<feature type="domain" description="AIG1-type G" evidence="9">
    <location>
        <begin position="16"/>
        <end position="213"/>
    </location>
</feature>
<dbReference type="GO" id="GO:0042981">
    <property type="term" value="P:regulation of apoptotic process"/>
    <property type="evidence" value="ECO:0007669"/>
    <property type="project" value="InterPro"/>
</dbReference>
<accession>A0AAV6GTD3</accession>
<dbReference type="InterPro" id="IPR027417">
    <property type="entry name" value="P-loop_NTPase"/>
</dbReference>
<evidence type="ECO:0000256" key="7">
    <source>
        <dbReference type="SAM" id="MobiDB-lite"/>
    </source>
</evidence>
<keyword evidence="12" id="KW-1185">Reference proteome</keyword>
<feature type="domain" description="CARD" evidence="8">
    <location>
        <begin position="1067"/>
        <end position="1162"/>
    </location>
</feature>
<dbReference type="PROSITE" id="PS51830">
    <property type="entry name" value="FIIND"/>
    <property type="match status" value="1"/>
</dbReference>
<gene>
    <name evidence="11" type="ORF">AALO_G00094330</name>
</gene>
<dbReference type="PROSITE" id="PS51720">
    <property type="entry name" value="G_AIG1"/>
    <property type="match status" value="2"/>
</dbReference>
<evidence type="ECO:0000256" key="4">
    <source>
        <dbReference type="ARBA" id="ARBA00022741"/>
    </source>
</evidence>
<dbReference type="InterPro" id="IPR011029">
    <property type="entry name" value="DEATH-like_dom_sf"/>
</dbReference>
<evidence type="ECO:0000256" key="2">
    <source>
        <dbReference type="ARBA" id="ARBA00008535"/>
    </source>
</evidence>
<comment type="subcellular location">
    <subcellularLocation>
        <location evidence="1">Cytoplasm</location>
        <location evidence="1">Cytosol</location>
    </subcellularLocation>
</comment>
<dbReference type="GO" id="GO:0005525">
    <property type="term" value="F:GTP binding"/>
    <property type="evidence" value="ECO:0007669"/>
    <property type="project" value="UniProtKB-KW"/>
</dbReference>
<protein>
    <recommendedName>
        <fullName evidence="13">GTPase IMAP family member 8-like</fullName>
    </recommendedName>
</protein>
<evidence type="ECO:0000259" key="10">
    <source>
        <dbReference type="PROSITE" id="PS51830"/>
    </source>
</evidence>
<dbReference type="GO" id="GO:0005829">
    <property type="term" value="C:cytosol"/>
    <property type="evidence" value="ECO:0007669"/>
    <property type="project" value="UniProtKB-SubCell"/>
</dbReference>
<dbReference type="InterPro" id="IPR025307">
    <property type="entry name" value="FIIND_dom"/>
</dbReference>